<dbReference type="Pfam" id="PF02330">
    <property type="entry name" value="MAM33"/>
    <property type="match status" value="1"/>
</dbReference>
<dbReference type="SUPFAM" id="SSF54529">
    <property type="entry name" value="Mitochondrial glycoprotein MAM33-like"/>
    <property type="match status" value="1"/>
</dbReference>
<dbReference type="EMBL" id="PGOL01003125">
    <property type="protein sequence ID" value="PKI42845.1"/>
    <property type="molecule type" value="Genomic_DNA"/>
</dbReference>
<dbReference type="GO" id="GO:0005759">
    <property type="term" value="C:mitochondrial matrix"/>
    <property type="evidence" value="ECO:0007669"/>
    <property type="project" value="InterPro"/>
</dbReference>
<dbReference type="Proteomes" id="UP000233551">
    <property type="component" value="Unassembled WGS sequence"/>
</dbReference>
<reference evidence="1 2" key="1">
    <citation type="submission" date="2017-11" db="EMBL/GenBank/DDBJ databases">
        <title>De-novo sequencing of pomegranate (Punica granatum L.) genome.</title>
        <authorList>
            <person name="Akparov Z."/>
            <person name="Amiraslanov A."/>
            <person name="Hajiyeva S."/>
            <person name="Abbasov M."/>
            <person name="Kaur K."/>
            <person name="Hamwieh A."/>
            <person name="Solovyev V."/>
            <person name="Salamov A."/>
            <person name="Braich B."/>
            <person name="Kosarev P."/>
            <person name="Mahmoud A."/>
            <person name="Hajiyev E."/>
            <person name="Babayeva S."/>
            <person name="Izzatullayeva V."/>
            <person name="Mammadov A."/>
            <person name="Mammadov A."/>
            <person name="Sharifova S."/>
            <person name="Ojaghi J."/>
            <person name="Eynullazada K."/>
            <person name="Bayramov B."/>
            <person name="Abdulazimova A."/>
            <person name="Shahmuradov I."/>
        </authorList>
    </citation>
    <scope>NUCLEOTIDE SEQUENCE [LARGE SCALE GENOMIC DNA]</scope>
    <source>
        <strain evidence="2">cv. AG2017</strain>
        <tissue evidence="1">Leaf</tissue>
    </source>
</reference>
<dbReference type="InterPro" id="IPR003428">
    <property type="entry name" value="MAM33"/>
</dbReference>
<dbReference type="Gene3D" id="3.10.280.10">
    <property type="entry name" value="Mitochondrial glycoprotein"/>
    <property type="match status" value="1"/>
</dbReference>
<organism evidence="1 2">
    <name type="scientific">Punica granatum</name>
    <name type="common">Pomegranate</name>
    <dbReference type="NCBI Taxonomy" id="22663"/>
    <lineage>
        <taxon>Eukaryota</taxon>
        <taxon>Viridiplantae</taxon>
        <taxon>Streptophyta</taxon>
        <taxon>Embryophyta</taxon>
        <taxon>Tracheophyta</taxon>
        <taxon>Spermatophyta</taxon>
        <taxon>Magnoliopsida</taxon>
        <taxon>eudicotyledons</taxon>
        <taxon>Gunneridae</taxon>
        <taxon>Pentapetalae</taxon>
        <taxon>rosids</taxon>
        <taxon>malvids</taxon>
        <taxon>Myrtales</taxon>
        <taxon>Lythraceae</taxon>
        <taxon>Punica</taxon>
    </lineage>
</organism>
<dbReference type="PANTHER" id="PTHR10826">
    <property type="entry name" value="COMPLEMENT COMPONENT 1"/>
    <property type="match status" value="1"/>
</dbReference>
<proteinExistence type="predicted"/>
<accession>A0A2I0IFR1</accession>
<protein>
    <recommendedName>
        <fullName evidence="3">Mitochondrial acidic protein MAM33</fullName>
    </recommendedName>
</protein>
<gene>
    <name evidence="1" type="ORF">CRG98_036643</name>
</gene>
<comment type="caution">
    <text evidence="1">The sequence shown here is derived from an EMBL/GenBank/DDBJ whole genome shotgun (WGS) entry which is preliminary data.</text>
</comment>
<dbReference type="InterPro" id="IPR036561">
    <property type="entry name" value="MAM33_sf"/>
</dbReference>
<dbReference type="PANTHER" id="PTHR10826:SF1">
    <property type="entry name" value="COMPLEMENT COMPONENT 1 Q SUBCOMPONENT-BINDING PROTEIN, MITOCHONDRIAL"/>
    <property type="match status" value="1"/>
</dbReference>
<evidence type="ECO:0000313" key="1">
    <source>
        <dbReference type="EMBL" id="PKI42845.1"/>
    </source>
</evidence>
<evidence type="ECO:0000313" key="2">
    <source>
        <dbReference type="Proteomes" id="UP000233551"/>
    </source>
</evidence>
<sequence length="201" mass="22727">MPKATAILRQCRRAIEDQQLLKVLKSEIAYELSSDRFKDHAINPPVGFVMEWDAPQSQDVLLRRKCETGEEIAVSAMLGPVILETECVFPREVSMKVSLKNPDLPSVLQFDCGVFAKSVEGSEIDIRSAYFLQSPTAWGPSIYKGPPLETLDLFQSKLLEFLVAKGVGSDLTDFLLFYLHKKEQDQYVKWLQKLESIIACQ</sequence>
<keyword evidence="2" id="KW-1185">Reference proteome</keyword>
<evidence type="ECO:0008006" key="3">
    <source>
        <dbReference type="Google" id="ProtNLM"/>
    </source>
</evidence>
<dbReference type="AlphaFoldDB" id="A0A2I0IFR1"/>
<name>A0A2I0IFR1_PUNGR</name>